<keyword evidence="3" id="KW-0548">Nucleotidyltransferase</keyword>
<protein>
    <submittedName>
        <fullName evidence="3">Amino acid adenylation domain-containing protein</fullName>
        <ecNumber evidence="3">2.7.7.-</ecNumber>
    </submittedName>
</protein>
<dbReference type="EMBL" id="UGJB01000004">
    <property type="protein sequence ID" value="STQ13428.1"/>
    <property type="molecule type" value="Genomic_DNA"/>
</dbReference>
<dbReference type="GO" id="GO:0047527">
    <property type="term" value="F:2,3-dihydroxybenzoate-serine ligase activity"/>
    <property type="evidence" value="ECO:0007669"/>
    <property type="project" value="TreeGrafter"/>
</dbReference>
<dbReference type="Pfam" id="PF00501">
    <property type="entry name" value="AMP-binding"/>
    <property type="match status" value="1"/>
</dbReference>
<evidence type="ECO:0000259" key="1">
    <source>
        <dbReference type="Pfam" id="PF00501"/>
    </source>
</evidence>
<dbReference type="PANTHER" id="PTHR45527">
    <property type="entry name" value="NONRIBOSOMAL PEPTIDE SYNTHETASE"/>
    <property type="match status" value="1"/>
</dbReference>
<gene>
    <name evidence="3" type="primary">entF_2</name>
    <name evidence="3" type="ORF">NCTC10005_06250</name>
</gene>
<dbReference type="EC" id="2.7.7.-" evidence="3"/>
<dbReference type="InterPro" id="IPR042099">
    <property type="entry name" value="ANL_N_sf"/>
</dbReference>
<dbReference type="PANTHER" id="PTHR45527:SF1">
    <property type="entry name" value="FATTY ACID SYNTHASE"/>
    <property type="match status" value="1"/>
</dbReference>
<dbReference type="GO" id="GO:0009239">
    <property type="term" value="P:enterobactin biosynthetic process"/>
    <property type="evidence" value="ECO:0007669"/>
    <property type="project" value="TreeGrafter"/>
</dbReference>
<dbReference type="GO" id="GO:0009366">
    <property type="term" value="C:enterobactin synthetase complex"/>
    <property type="evidence" value="ECO:0007669"/>
    <property type="project" value="TreeGrafter"/>
</dbReference>
<dbReference type="SUPFAM" id="SSF56801">
    <property type="entry name" value="Acetyl-CoA synthetase-like"/>
    <property type="match status" value="1"/>
</dbReference>
<dbReference type="Pfam" id="PF00668">
    <property type="entry name" value="Condensation"/>
    <property type="match status" value="1"/>
</dbReference>
<dbReference type="SUPFAM" id="SSF52777">
    <property type="entry name" value="CoA-dependent acyltransferases"/>
    <property type="match status" value="1"/>
</dbReference>
<name>A0A377M5F9_ENTCL</name>
<dbReference type="Gene3D" id="3.40.50.12780">
    <property type="entry name" value="N-terminal domain of ligase-like"/>
    <property type="match status" value="1"/>
</dbReference>
<feature type="domain" description="AMP-dependent synthetase/ligase" evidence="1">
    <location>
        <begin position="126"/>
        <end position="193"/>
    </location>
</feature>
<reference evidence="3 4" key="1">
    <citation type="submission" date="2018-06" db="EMBL/GenBank/DDBJ databases">
        <authorList>
            <consortium name="Pathogen Informatics"/>
            <person name="Doyle S."/>
        </authorList>
    </citation>
    <scope>NUCLEOTIDE SEQUENCE [LARGE SCALE GENOMIC DNA]</scope>
    <source>
        <strain evidence="3 4">NCTC10005</strain>
    </source>
</reference>
<keyword evidence="3" id="KW-0808">Transferase</keyword>
<sequence>MLRGDEALFGPVLNVKVFDYQLDIAGVEATTHTLATGPVNDLELALFPDEQGGLSIEILANKQRYDETTLARHVARLNAMLTQFAANPDLRCGEVETVSEQEYQQLTRINDTGLALPSTTLAELVAEQASKTPDAPALADAHIELSYRQMREQVVALAHLLRERGVKPGDSVAVALPRSVFLTLALHGIVEAGPRGCRWIPATRTIVCG</sequence>
<dbReference type="InterPro" id="IPR000873">
    <property type="entry name" value="AMP-dep_synth/lig_dom"/>
</dbReference>
<evidence type="ECO:0000313" key="4">
    <source>
        <dbReference type="Proteomes" id="UP000255106"/>
    </source>
</evidence>
<evidence type="ECO:0000313" key="3">
    <source>
        <dbReference type="EMBL" id="STQ13428.1"/>
    </source>
</evidence>
<accession>A0A377M5F9</accession>
<dbReference type="Gene3D" id="3.30.559.30">
    <property type="entry name" value="Nonribosomal peptide synthetase, condensation domain"/>
    <property type="match status" value="1"/>
</dbReference>
<organism evidence="3 4">
    <name type="scientific">Enterobacter cloacae</name>
    <dbReference type="NCBI Taxonomy" id="550"/>
    <lineage>
        <taxon>Bacteria</taxon>
        <taxon>Pseudomonadati</taxon>
        <taxon>Pseudomonadota</taxon>
        <taxon>Gammaproteobacteria</taxon>
        <taxon>Enterobacterales</taxon>
        <taxon>Enterobacteriaceae</taxon>
        <taxon>Enterobacter</taxon>
        <taxon>Enterobacter cloacae complex</taxon>
    </lineage>
</organism>
<dbReference type="AlphaFoldDB" id="A0A377M5F9"/>
<evidence type="ECO:0000259" key="2">
    <source>
        <dbReference type="Pfam" id="PF00668"/>
    </source>
</evidence>
<dbReference type="GO" id="GO:0005829">
    <property type="term" value="C:cytosol"/>
    <property type="evidence" value="ECO:0007669"/>
    <property type="project" value="TreeGrafter"/>
</dbReference>
<dbReference type="InterPro" id="IPR001242">
    <property type="entry name" value="Condensation_dom"/>
</dbReference>
<feature type="domain" description="Condensation" evidence="2">
    <location>
        <begin position="5"/>
        <end position="107"/>
    </location>
</feature>
<dbReference type="GO" id="GO:0031177">
    <property type="term" value="F:phosphopantetheine binding"/>
    <property type="evidence" value="ECO:0007669"/>
    <property type="project" value="TreeGrafter"/>
</dbReference>
<proteinExistence type="predicted"/>
<dbReference type="GO" id="GO:0016877">
    <property type="term" value="F:ligase activity, forming carbon-sulfur bonds"/>
    <property type="evidence" value="ECO:0007669"/>
    <property type="project" value="UniProtKB-ARBA"/>
</dbReference>
<dbReference type="GO" id="GO:0016779">
    <property type="term" value="F:nucleotidyltransferase activity"/>
    <property type="evidence" value="ECO:0007669"/>
    <property type="project" value="UniProtKB-KW"/>
</dbReference>
<dbReference type="GO" id="GO:0043041">
    <property type="term" value="P:amino acid activation for nonribosomal peptide biosynthetic process"/>
    <property type="evidence" value="ECO:0007669"/>
    <property type="project" value="TreeGrafter"/>
</dbReference>
<dbReference type="Proteomes" id="UP000255106">
    <property type="component" value="Unassembled WGS sequence"/>
</dbReference>